<reference evidence="1" key="1">
    <citation type="submission" date="2022-11" db="EMBL/GenBank/DDBJ databases">
        <title>Centuries of genome instability and evolution in soft-shell clam transmissible cancer (bioRxiv).</title>
        <authorList>
            <person name="Hart S.F.M."/>
            <person name="Yonemitsu M.A."/>
            <person name="Giersch R.M."/>
            <person name="Beal B.F."/>
            <person name="Arriagada G."/>
            <person name="Davis B.W."/>
            <person name="Ostrander E.A."/>
            <person name="Goff S.P."/>
            <person name="Metzger M.J."/>
        </authorList>
    </citation>
    <scope>NUCLEOTIDE SEQUENCE</scope>
    <source>
        <strain evidence="1">MELC-2E11</strain>
        <tissue evidence="1">Siphon/mantle</tissue>
    </source>
</reference>
<accession>A0ABY7G5T4</accession>
<organism evidence="1 2">
    <name type="scientific">Mya arenaria</name>
    <name type="common">Soft-shell clam</name>
    <dbReference type="NCBI Taxonomy" id="6604"/>
    <lineage>
        <taxon>Eukaryota</taxon>
        <taxon>Metazoa</taxon>
        <taxon>Spiralia</taxon>
        <taxon>Lophotrochozoa</taxon>
        <taxon>Mollusca</taxon>
        <taxon>Bivalvia</taxon>
        <taxon>Autobranchia</taxon>
        <taxon>Heteroconchia</taxon>
        <taxon>Euheterodonta</taxon>
        <taxon>Imparidentia</taxon>
        <taxon>Neoheterodontei</taxon>
        <taxon>Myida</taxon>
        <taxon>Myoidea</taxon>
        <taxon>Myidae</taxon>
        <taxon>Mya</taxon>
    </lineage>
</organism>
<dbReference type="Proteomes" id="UP001164746">
    <property type="component" value="Chromosome 15"/>
</dbReference>
<evidence type="ECO:0000313" key="2">
    <source>
        <dbReference type="Proteomes" id="UP001164746"/>
    </source>
</evidence>
<feature type="non-terminal residue" evidence="1">
    <location>
        <position position="1"/>
    </location>
</feature>
<protein>
    <submittedName>
        <fullName evidence="1">Uncharacterized protein</fullName>
    </submittedName>
</protein>
<proteinExistence type="predicted"/>
<gene>
    <name evidence="1" type="ORF">MAR_014423</name>
</gene>
<dbReference type="EMBL" id="CP111026">
    <property type="protein sequence ID" value="WAR28719.1"/>
    <property type="molecule type" value="Genomic_DNA"/>
</dbReference>
<name>A0ABY7G5T4_MYAAR</name>
<sequence length="76" mass="8443">FVLGRWSRILKISYKGSIGKETDESDRPSLKPMGAEQLAIPDDVDIDQASSNSATDQPVHDYADDLHGKKLLILYI</sequence>
<keyword evidence="2" id="KW-1185">Reference proteome</keyword>
<evidence type="ECO:0000313" key="1">
    <source>
        <dbReference type="EMBL" id="WAR28719.1"/>
    </source>
</evidence>